<keyword evidence="7" id="KW-1185">Reference proteome</keyword>
<name>A0ABU8XTI6_9PROT</name>
<evidence type="ECO:0000313" key="6">
    <source>
        <dbReference type="EMBL" id="MEK0083715.1"/>
    </source>
</evidence>
<dbReference type="Proteomes" id="UP001375743">
    <property type="component" value="Unassembled WGS sequence"/>
</dbReference>
<dbReference type="PROSITE" id="PS51143">
    <property type="entry name" value="MT_A70"/>
    <property type="match status" value="1"/>
</dbReference>
<dbReference type="GO" id="GO:0032259">
    <property type="term" value="P:methylation"/>
    <property type="evidence" value="ECO:0007669"/>
    <property type="project" value="UniProtKB-KW"/>
</dbReference>
<protein>
    <submittedName>
        <fullName evidence="6">MT-A70 family methyltransferase</fullName>
    </submittedName>
</protein>
<dbReference type="Pfam" id="PF05063">
    <property type="entry name" value="MT-A70"/>
    <property type="match status" value="1"/>
</dbReference>
<dbReference type="PANTHER" id="PTHR12829:SF7">
    <property type="entry name" value="N6-ADENOSINE-METHYLTRANSFERASE CATALYTIC SUBUNIT"/>
    <property type="match status" value="1"/>
</dbReference>
<keyword evidence="1 6" id="KW-0489">Methyltransferase</keyword>
<evidence type="ECO:0000256" key="1">
    <source>
        <dbReference type="ARBA" id="ARBA00022603"/>
    </source>
</evidence>
<accession>A0ABU8XTI6</accession>
<gene>
    <name evidence="6" type="ORF">U1T56_11170</name>
</gene>
<keyword evidence="3" id="KW-0949">S-adenosyl-L-methionine</keyword>
<dbReference type="EMBL" id="JBBLZC010000009">
    <property type="protein sequence ID" value="MEK0083715.1"/>
    <property type="molecule type" value="Genomic_DNA"/>
</dbReference>
<sequence length="215" mass="24442">MTSGEPPRAGSYRVIYADPPWRFVTYSDKGKGRSAEAHYDCMSLEEIKALPVNAWAGPDAALFLWTTDPMLPRSLEVLEAWGFAYKTVAFYWVKLNKGRDPARLAPQDFFTGMGFWTRANPEICLLATRGHPRRRRADVPKLLVSPRREHSRKPDEAYARIERLVEGPYLELFARTSRPGWDAFGNQTGLFDRAGPVHTRRRPSSSRPTMQADGD</sequence>
<evidence type="ECO:0000313" key="7">
    <source>
        <dbReference type="Proteomes" id="UP001375743"/>
    </source>
</evidence>
<keyword evidence="2" id="KW-0808">Transferase</keyword>
<evidence type="ECO:0000256" key="2">
    <source>
        <dbReference type="ARBA" id="ARBA00022679"/>
    </source>
</evidence>
<dbReference type="InterPro" id="IPR029063">
    <property type="entry name" value="SAM-dependent_MTases_sf"/>
</dbReference>
<evidence type="ECO:0000256" key="3">
    <source>
        <dbReference type="ARBA" id="ARBA00022691"/>
    </source>
</evidence>
<evidence type="ECO:0000256" key="4">
    <source>
        <dbReference type="PROSITE-ProRule" id="PRU00489"/>
    </source>
</evidence>
<feature type="region of interest" description="Disordered" evidence="5">
    <location>
        <begin position="186"/>
        <end position="215"/>
    </location>
</feature>
<proteinExistence type="inferred from homology"/>
<organism evidence="6 7">
    <name type="scientific">Benzoatithermus flavus</name>
    <dbReference type="NCBI Taxonomy" id="3108223"/>
    <lineage>
        <taxon>Bacteria</taxon>
        <taxon>Pseudomonadati</taxon>
        <taxon>Pseudomonadota</taxon>
        <taxon>Alphaproteobacteria</taxon>
        <taxon>Geminicoccales</taxon>
        <taxon>Geminicoccaceae</taxon>
        <taxon>Benzoatithermus</taxon>
    </lineage>
</organism>
<dbReference type="InterPro" id="IPR007757">
    <property type="entry name" value="MT-A70-like"/>
</dbReference>
<reference evidence="6 7" key="1">
    <citation type="submission" date="2024-01" db="EMBL/GenBank/DDBJ databases">
        <title>Multi-omics insights into the function and evolution of sodium benzoate biodegradation pathways in Benzoatithermus flavus gen. nov., sp. nov. from hot spring.</title>
        <authorList>
            <person name="Hu C.-J."/>
            <person name="Li W.-J."/>
        </authorList>
    </citation>
    <scope>NUCLEOTIDE SEQUENCE [LARGE SCALE GENOMIC DNA]</scope>
    <source>
        <strain evidence="6 7">SYSU G07066</strain>
    </source>
</reference>
<evidence type="ECO:0000256" key="5">
    <source>
        <dbReference type="SAM" id="MobiDB-lite"/>
    </source>
</evidence>
<dbReference type="RefSeq" id="WP_418159559.1">
    <property type="nucleotide sequence ID" value="NZ_JBBLZC010000009.1"/>
</dbReference>
<dbReference type="PANTHER" id="PTHR12829">
    <property type="entry name" value="N6-ADENOSINE-METHYLTRANSFERASE"/>
    <property type="match status" value="1"/>
</dbReference>
<comment type="caution">
    <text evidence="6">The sequence shown here is derived from an EMBL/GenBank/DDBJ whole genome shotgun (WGS) entry which is preliminary data.</text>
</comment>
<dbReference type="GO" id="GO:0008168">
    <property type="term" value="F:methyltransferase activity"/>
    <property type="evidence" value="ECO:0007669"/>
    <property type="project" value="UniProtKB-KW"/>
</dbReference>
<dbReference type="SUPFAM" id="SSF53335">
    <property type="entry name" value="S-adenosyl-L-methionine-dependent methyltransferases"/>
    <property type="match status" value="1"/>
</dbReference>
<comment type="similarity">
    <text evidence="4">Belongs to the MT-A70-like family.</text>
</comment>